<dbReference type="EMBL" id="FZNS01000013">
    <property type="protein sequence ID" value="SNR96579.1"/>
    <property type="molecule type" value="Genomic_DNA"/>
</dbReference>
<reference evidence="2" key="1">
    <citation type="submission" date="2017-06" db="EMBL/GenBank/DDBJ databases">
        <authorList>
            <person name="Varghese N."/>
            <person name="Submissions S."/>
        </authorList>
    </citation>
    <scope>NUCLEOTIDE SEQUENCE [LARGE SCALE GENOMIC DNA]</scope>
    <source>
        <strain evidence="2">DSM 28041</strain>
    </source>
</reference>
<dbReference type="Proteomes" id="UP000198310">
    <property type="component" value="Unassembled WGS sequence"/>
</dbReference>
<organism evidence="1 2">
    <name type="scientific">Hymenobacter mucosus</name>
    <dbReference type="NCBI Taxonomy" id="1411120"/>
    <lineage>
        <taxon>Bacteria</taxon>
        <taxon>Pseudomonadati</taxon>
        <taxon>Bacteroidota</taxon>
        <taxon>Cytophagia</taxon>
        <taxon>Cytophagales</taxon>
        <taxon>Hymenobacteraceae</taxon>
        <taxon>Hymenobacter</taxon>
    </lineage>
</organism>
<dbReference type="AlphaFoldDB" id="A0A239ALY1"/>
<gene>
    <name evidence="1" type="ORF">SAMN06269173_11387</name>
</gene>
<proteinExistence type="predicted"/>
<keyword evidence="2" id="KW-1185">Reference proteome</keyword>
<protein>
    <submittedName>
        <fullName evidence="1">Uncharacterized protein</fullName>
    </submittedName>
</protein>
<accession>A0A239ALY1</accession>
<name>A0A239ALY1_9BACT</name>
<sequence length="33" mass="3574">MIGSFLKVVSQPNSAGSGLHRSYEQLVDETLLP</sequence>
<evidence type="ECO:0000313" key="2">
    <source>
        <dbReference type="Proteomes" id="UP000198310"/>
    </source>
</evidence>
<evidence type="ECO:0000313" key="1">
    <source>
        <dbReference type="EMBL" id="SNR96579.1"/>
    </source>
</evidence>